<reference evidence="2 3" key="1">
    <citation type="submission" date="2015-01" db="EMBL/GenBank/DDBJ databases">
        <title>Genome sequence of Anoxybacillus ayderensis strain AB04.</title>
        <authorList>
            <person name="Belduz A.O."/>
            <person name="Canakci S."/>
            <person name="Chan K.-G."/>
            <person name="Kahar U.M."/>
            <person name="Yaakob A.S."/>
            <person name="Chan C.S."/>
            <person name="Goh K.M."/>
        </authorList>
    </citation>
    <scope>NUCLEOTIDE SEQUENCE [LARGE SCALE GENOMIC DNA]</scope>
    <source>
        <strain evidence="2 3">AB04</strain>
    </source>
</reference>
<evidence type="ECO:0000259" key="1">
    <source>
        <dbReference type="Pfam" id="PF22557"/>
    </source>
</evidence>
<gene>
    <name evidence="2" type="ORF">JV16_01759</name>
</gene>
<evidence type="ECO:0000313" key="2">
    <source>
        <dbReference type="EMBL" id="KIP21034.1"/>
    </source>
</evidence>
<organism evidence="2 3">
    <name type="scientific">Anoxybacillus ayderensis</name>
    <dbReference type="NCBI Taxonomy" id="265546"/>
    <lineage>
        <taxon>Bacteria</taxon>
        <taxon>Bacillati</taxon>
        <taxon>Bacillota</taxon>
        <taxon>Bacilli</taxon>
        <taxon>Bacillales</taxon>
        <taxon>Anoxybacillaceae</taxon>
        <taxon>Anoxybacillus</taxon>
    </lineage>
</organism>
<dbReference type="RefSeq" id="WP_042535272.1">
    <property type="nucleotide sequence ID" value="NZ_JXTG01000008.1"/>
</dbReference>
<dbReference type="Proteomes" id="UP000032047">
    <property type="component" value="Unassembled WGS sequence"/>
</dbReference>
<dbReference type="EMBL" id="JXTG01000008">
    <property type="protein sequence ID" value="KIP21034.1"/>
    <property type="molecule type" value="Genomic_DNA"/>
</dbReference>
<name>A0A0D0HLI9_9BACL</name>
<dbReference type="AlphaFoldDB" id="A0A0D0HLI9"/>
<proteinExistence type="predicted"/>
<evidence type="ECO:0000313" key="3">
    <source>
        <dbReference type="Proteomes" id="UP000032047"/>
    </source>
</evidence>
<feature type="domain" description="Dual OB-containing" evidence="1">
    <location>
        <begin position="9"/>
        <end position="195"/>
    </location>
</feature>
<keyword evidence="3" id="KW-1185">Reference proteome</keyword>
<accession>A0A0D0HLI9</accession>
<dbReference type="Pfam" id="PF22557">
    <property type="entry name" value="DuOB"/>
    <property type="match status" value="1"/>
</dbReference>
<comment type="caution">
    <text evidence="2">The sequence shown here is derived from an EMBL/GenBank/DDBJ whole genome shotgun (WGS) entry which is preliminary data.</text>
</comment>
<dbReference type="InterPro" id="IPR054335">
    <property type="entry name" value="DuOB_dom"/>
</dbReference>
<sequence>MVSLNRPLKIIILAITQTYERYCVAGMTERGQWIRPLPPDHRFWASYKYDDGTFIKPGDIWEVTDYVKYNDPTSPGHTEDIRVLSYESLYKCGELNNTELCAFVKQHLESEQTLHDTLNANGRSLCLIKVDDIWKIEGANRICFTMNAKEYRNNTYKEGYPVTDLKWRSVFRSHRSISFKGFQNLYLCIGLARTEPNKNITREYPMVISIITNPFVDYPPQYP</sequence>
<dbReference type="PATRIC" id="fig|265546.4.peg.1755"/>
<protein>
    <recommendedName>
        <fullName evidence="1">Dual OB-containing domain-containing protein</fullName>
    </recommendedName>
</protein>